<feature type="domain" description="C2H2-type" evidence="6">
    <location>
        <begin position="340"/>
        <end position="367"/>
    </location>
</feature>
<gene>
    <name evidence="7" type="ORF">LSTR_LSTR011835</name>
</gene>
<organism evidence="7 8">
    <name type="scientific">Laodelphax striatellus</name>
    <name type="common">Small brown planthopper</name>
    <name type="synonym">Delphax striatella</name>
    <dbReference type="NCBI Taxonomy" id="195883"/>
    <lineage>
        <taxon>Eukaryota</taxon>
        <taxon>Metazoa</taxon>
        <taxon>Ecdysozoa</taxon>
        <taxon>Arthropoda</taxon>
        <taxon>Hexapoda</taxon>
        <taxon>Insecta</taxon>
        <taxon>Pterygota</taxon>
        <taxon>Neoptera</taxon>
        <taxon>Paraneoptera</taxon>
        <taxon>Hemiptera</taxon>
        <taxon>Auchenorrhyncha</taxon>
        <taxon>Fulgoroidea</taxon>
        <taxon>Delphacidae</taxon>
        <taxon>Criomorphinae</taxon>
        <taxon>Laodelphax</taxon>
    </lineage>
</organism>
<dbReference type="PROSITE" id="PS50097">
    <property type="entry name" value="BTB"/>
    <property type="match status" value="1"/>
</dbReference>
<dbReference type="GO" id="GO:0005634">
    <property type="term" value="C:nucleus"/>
    <property type="evidence" value="ECO:0007669"/>
    <property type="project" value="UniProtKB-SubCell"/>
</dbReference>
<dbReference type="AlphaFoldDB" id="A0A482X634"/>
<dbReference type="PANTHER" id="PTHR23110">
    <property type="entry name" value="BTB DOMAIN TRANSCRIPTION FACTOR"/>
    <property type="match status" value="1"/>
</dbReference>
<feature type="compositionally biased region" description="Low complexity" evidence="4">
    <location>
        <begin position="228"/>
        <end position="249"/>
    </location>
</feature>
<keyword evidence="2" id="KW-0539">Nucleus</keyword>
<accession>A0A482X634</accession>
<keyword evidence="8" id="KW-1185">Reference proteome</keyword>
<dbReference type="GO" id="GO:0048513">
    <property type="term" value="P:animal organ development"/>
    <property type="evidence" value="ECO:0007669"/>
    <property type="project" value="UniProtKB-ARBA"/>
</dbReference>
<feature type="region of interest" description="Disordered" evidence="4">
    <location>
        <begin position="210"/>
        <end position="262"/>
    </location>
</feature>
<evidence type="ECO:0008006" key="9">
    <source>
        <dbReference type="Google" id="ProtNLM"/>
    </source>
</evidence>
<evidence type="ECO:0000259" key="5">
    <source>
        <dbReference type="PROSITE" id="PS50097"/>
    </source>
</evidence>
<dbReference type="InParanoid" id="A0A482X634"/>
<name>A0A482X634_LAOST</name>
<dbReference type="PROSITE" id="PS50157">
    <property type="entry name" value="ZINC_FINGER_C2H2_2"/>
    <property type="match status" value="2"/>
</dbReference>
<dbReference type="Gene3D" id="3.30.710.10">
    <property type="entry name" value="Potassium Channel Kv1.1, Chain A"/>
    <property type="match status" value="1"/>
</dbReference>
<dbReference type="Pfam" id="PF00651">
    <property type="entry name" value="BTB"/>
    <property type="match status" value="1"/>
</dbReference>
<dbReference type="GO" id="GO:0006357">
    <property type="term" value="P:regulation of transcription by RNA polymerase II"/>
    <property type="evidence" value="ECO:0007669"/>
    <property type="project" value="TreeGrafter"/>
</dbReference>
<dbReference type="SUPFAM" id="SSF57667">
    <property type="entry name" value="beta-beta-alpha zinc fingers"/>
    <property type="match status" value="1"/>
</dbReference>
<keyword evidence="3" id="KW-0862">Zinc</keyword>
<reference evidence="7 8" key="1">
    <citation type="journal article" date="2017" name="Gigascience">
        <title>Genome sequence of the small brown planthopper, Laodelphax striatellus.</title>
        <authorList>
            <person name="Zhu J."/>
            <person name="Jiang F."/>
            <person name="Wang X."/>
            <person name="Yang P."/>
            <person name="Bao Y."/>
            <person name="Zhao W."/>
            <person name="Wang W."/>
            <person name="Lu H."/>
            <person name="Wang Q."/>
            <person name="Cui N."/>
            <person name="Li J."/>
            <person name="Chen X."/>
            <person name="Luo L."/>
            <person name="Yu J."/>
            <person name="Kang L."/>
            <person name="Cui F."/>
        </authorList>
    </citation>
    <scope>NUCLEOTIDE SEQUENCE [LARGE SCALE GENOMIC DNA]</scope>
    <source>
        <strain evidence="7">Lst14</strain>
    </source>
</reference>
<evidence type="ECO:0000313" key="8">
    <source>
        <dbReference type="Proteomes" id="UP000291343"/>
    </source>
</evidence>
<dbReference type="EMBL" id="QKKF02017741">
    <property type="protein sequence ID" value="RZF40751.1"/>
    <property type="molecule type" value="Genomic_DNA"/>
</dbReference>
<dbReference type="InterPro" id="IPR011333">
    <property type="entry name" value="SKP1/BTB/POZ_sf"/>
</dbReference>
<dbReference type="GO" id="GO:0003006">
    <property type="term" value="P:developmental process involved in reproduction"/>
    <property type="evidence" value="ECO:0007669"/>
    <property type="project" value="UniProtKB-ARBA"/>
</dbReference>
<dbReference type="STRING" id="195883.A0A482X634"/>
<evidence type="ECO:0000313" key="7">
    <source>
        <dbReference type="EMBL" id="RZF40751.1"/>
    </source>
</evidence>
<dbReference type="SMART" id="SM00225">
    <property type="entry name" value="BTB"/>
    <property type="match status" value="1"/>
</dbReference>
<evidence type="ECO:0000256" key="1">
    <source>
        <dbReference type="ARBA" id="ARBA00004123"/>
    </source>
</evidence>
<comment type="caution">
    <text evidence="7">The sequence shown here is derived from an EMBL/GenBank/DDBJ whole genome shotgun (WGS) entry which is preliminary data.</text>
</comment>
<evidence type="ECO:0000259" key="6">
    <source>
        <dbReference type="PROSITE" id="PS50157"/>
    </source>
</evidence>
<dbReference type="PANTHER" id="PTHR23110:SF106">
    <property type="entry name" value="FI01104P"/>
    <property type="match status" value="1"/>
</dbReference>
<dbReference type="InterPro" id="IPR000210">
    <property type="entry name" value="BTB/POZ_dom"/>
</dbReference>
<evidence type="ECO:0000256" key="3">
    <source>
        <dbReference type="PROSITE-ProRule" id="PRU00042"/>
    </source>
</evidence>
<dbReference type="InterPro" id="IPR051095">
    <property type="entry name" value="Dros_DevTransReg"/>
</dbReference>
<dbReference type="Gene3D" id="3.30.160.60">
    <property type="entry name" value="Classic Zinc Finger"/>
    <property type="match status" value="1"/>
</dbReference>
<dbReference type="SMART" id="SM00355">
    <property type="entry name" value="ZnF_C2H2"/>
    <property type="match status" value="3"/>
</dbReference>
<evidence type="ECO:0000256" key="4">
    <source>
        <dbReference type="SAM" id="MobiDB-lite"/>
    </source>
</evidence>
<dbReference type="InterPro" id="IPR036236">
    <property type="entry name" value="Znf_C2H2_sf"/>
</dbReference>
<keyword evidence="3" id="KW-0479">Metal-binding</keyword>
<dbReference type="GO" id="GO:0008270">
    <property type="term" value="F:zinc ion binding"/>
    <property type="evidence" value="ECO:0007669"/>
    <property type="project" value="UniProtKB-KW"/>
</dbReference>
<dbReference type="GO" id="GO:0048666">
    <property type="term" value="P:neuron development"/>
    <property type="evidence" value="ECO:0007669"/>
    <property type="project" value="UniProtKB-ARBA"/>
</dbReference>
<dbReference type="SMR" id="A0A482X634"/>
<proteinExistence type="predicted"/>
<dbReference type="InterPro" id="IPR013087">
    <property type="entry name" value="Znf_C2H2_type"/>
</dbReference>
<dbReference type="Proteomes" id="UP000291343">
    <property type="component" value="Unassembled WGS sequence"/>
</dbReference>
<feature type="region of interest" description="Disordered" evidence="4">
    <location>
        <begin position="117"/>
        <end position="194"/>
    </location>
</feature>
<dbReference type="Pfam" id="PF00096">
    <property type="entry name" value="zf-C2H2"/>
    <property type="match status" value="1"/>
</dbReference>
<keyword evidence="3" id="KW-0863">Zinc-finger</keyword>
<feature type="compositionally biased region" description="Polar residues" evidence="4">
    <location>
        <begin position="171"/>
        <end position="180"/>
    </location>
</feature>
<feature type="domain" description="BTB" evidence="5">
    <location>
        <begin position="32"/>
        <end position="97"/>
    </location>
</feature>
<evidence type="ECO:0000256" key="2">
    <source>
        <dbReference type="ARBA" id="ARBA00023242"/>
    </source>
</evidence>
<dbReference type="CDD" id="cd18315">
    <property type="entry name" value="BTB_POZ_BAB-like"/>
    <property type="match status" value="1"/>
</dbReference>
<protein>
    <recommendedName>
        <fullName evidence="9">BTB domain-containing protein</fullName>
    </recommendedName>
</protein>
<dbReference type="PROSITE" id="PS00028">
    <property type="entry name" value="ZINC_FINGER_C2H2_1"/>
    <property type="match status" value="3"/>
</dbReference>
<sequence length="431" mass="47390">MGSSQQFSLRWNNYLRHIRGAFDSLRSDEDLVDVTLCCEGRKIRAHKMLLSACSTYFRDIFKENPCQHPVIIFKDVKFVDLKALIDFIYQGEVNVVQDQLSSFLLTAELLAVQGLTDGSSKDVPEMSSGSSTHAFDRSPQEPPQSRISADRSVSPPHTPPALKKQRRTDDVTSPTSSLSDSADEKHGDNSVENQCAPDLSKQCAAALSGSNQTGAGGGSQTLSQRCVSGAGSQTLSGSSQTLSQRSVSGVSPSQKLSDDIRPADMIKVEMPDYLDQDSVQLSDEACVENLSRRDSSNYLPAAPNSQDDHHGVNSFLDISRVMALCGPSSALCPRDLSQDYVCPECGAVFKNLIGLNVHKNRHNGGTACELCLRDFGSKANLRKHFFEMHSWCLLCSVDFSTKSCLKKHIDKEHGNIQQYLKSFGNSNFWWH</sequence>
<dbReference type="OrthoDB" id="2311693at2759"/>
<comment type="subcellular location">
    <subcellularLocation>
        <location evidence="1">Nucleus</location>
    </subcellularLocation>
</comment>
<dbReference type="SUPFAM" id="SSF54695">
    <property type="entry name" value="POZ domain"/>
    <property type="match status" value="1"/>
</dbReference>
<feature type="domain" description="C2H2-type" evidence="6">
    <location>
        <begin position="366"/>
        <end position="390"/>
    </location>
</feature>